<dbReference type="EMBL" id="BMHQ01000002">
    <property type="protein sequence ID" value="GGE08821.1"/>
    <property type="molecule type" value="Genomic_DNA"/>
</dbReference>
<protein>
    <submittedName>
        <fullName evidence="2">Spore germination lipase LipC</fullName>
    </submittedName>
</protein>
<dbReference type="GO" id="GO:0004622">
    <property type="term" value="F:phosphatidylcholine lysophospholipase activity"/>
    <property type="evidence" value="ECO:0007669"/>
    <property type="project" value="TreeGrafter"/>
</dbReference>
<dbReference type="CDD" id="cd00229">
    <property type="entry name" value="SGNH_hydrolase"/>
    <property type="match status" value="1"/>
</dbReference>
<dbReference type="InterPro" id="IPR001087">
    <property type="entry name" value="GDSL"/>
</dbReference>
<proteinExistence type="predicted"/>
<evidence type="ECO:0000313" key="3">
    <source>
        <dbReference type="Proteomes" id="UP000625210"/>
    </source>
</evidence>
<dbReference type="Gene3D" id="3.40.50.1110">
    <property type="entry name" value="SGNH hydrolase"/>
    <property type="match status" value="1"/>
</dbReference>
<accession>A0A8J2VEK6</accession>
<dbReference type="InterPro" id="IPR051532">
    <property type="entry name" value="Ester_Hydrolysis_Enzymes"/>
</dbReference>
<dbReference type="SUPFAM" id="SSF52266">
    <property type="entry name" value="SGNH hydrolase"/>
    <property type="match status" value="1"/>
</dbReference>
<sequence>MKRRIFSSILTVFLLLSVFTFGLATEVAAATTWEYTSLGDSLGTGFGAWYGYVPRYRDHMGKDTGNNGNLTNLSQNGWTSSDLLYALQTDSTFRSSVASADVVTWDIGGNDLREARNKYLNGTCGGTDNEDCLRETVATFKNNWFQIVGIIQDLRNGQTTNYKTINVYNPYVNEDKDALSYDGTVTRFEVFKPYLDQINQYIDAQQTLGYEMADVYTAFNGPNHNIDPEQKGYIWIDGLHPNDTGHKVIAEELRRLGYDPLR</sequence>
<dbReference type="RefSeq" id="WP_188646561.1">
    <property type="nucleotide sequence ID" value="NZ_BMHQ01000002.1"/>
</dbReference>
<keyword evidence="3" id="KW-1185">Reference proteome</keyword>
<reference evidence="2" key="1">
    <citation type="journal article" date="2014" name="Int. J. Syst. Evol. Microbiol.">
        <title>Complete genome sequence of Corynebacterium casei LMG S-19264T (=DSM 44701T), isolated from a smear-ripened cheese.</title>
        <authorList>
            <consortium name="US DOE Joint Genome Institute (JGI-PGF)"/>
            <person name="Walter F."/>
            <person name="Albersmeier A."/>
            <person name="Kalinowski J."/>
            <person name="Ruckert C."/>
        </authorList>
    </citation>
    <scope>NUCLEOTIDE SEQUENCE</scope>
    <source>
        <strain evidence="2">CGMCC 1.15179</strain>
    </source>
</reference>
<dbReference type="AlphaFoldDB" id="A0A8J2VEK6"/>
<name>A0A8J2VEK6_9BACL</name>
<evidence type="ECO:0000313" key="2">
    <source>
        <dbReference type="EMBL" id="GGE08821.1"/>
    </source>
</evidence>
<dbReference type="InterPro" id="IPR036514">
    <property type="entry name" value="SGNH_hydro_sf"/>
</dbReference>
<evidence type="ECO:0000256" key="1">
    <source>
        <dbReference type="SAM" id="SignalP"/>
    </source>
</evidence>
<comment type="caution">
    <text evidence="2">The sequence shown here is derived from an EMBL/GenBank/DDBJ whole genome shotgun (WGS) entry which is preliminary data.</text>
</comment>
<dbReference type="PANTHER" id="PTHR30383:SF5">
    <property type="entry name" value="SGNH HYDROLASE-TYPE ESTERASE DOMAIN-CONTAINING PROTEIN"/>
    <property type="match status" value="1"/>
</dbReference>
<dbReference type="PANTHER" id="PTHR30383">
    <property type="entry name" value="THIOESTERASE 1/PROTEASE 1/LYSOPHOSPHOLIPASE L1"/>
    <property type="match status" value="1"/>
</dbReference>
<dbReference type="Pfam" id="PF00657">
    <property type="entry name" value="Lipase_GDSL"/>
    <property type="match status" value="1"/>
</dbReference>
<dbReference type="Proteomes" id="UP000625210">
    <property type="component" value="Unassembled WGS sequence"/>
</dbReference>
<feature type="signal peptide" evidence="1">
    <location>
        <begin position="1"/>
        <end position="24"/>
    </location>
</feature>
<gene>
    <name evidence="2" type="primary">lipC</name>
    <name evidence="2" type="ORF">GCM10011571_07640</name>
</gene>
<organism evidence="2 3">
    <name type="scientific">Marinithermofilum abyssi</name>
    <dbReference type="NCBI Taxonomy" id="1571185"/>
    <lineage>
        <taxon>Bacteria</taxon>
        <taxon>Bacillati</taxon>
        <taxon>Bacillota</taxon>
        <taxon>Bacilli</taxon>
        <taxon>Bacillales</taxon>
        <taxon>Thermoactinomycetaceae</taxon>
        <taxon>Marinithermofilum</taxon>
    </lineage>
</organism>
<reference evidence="2" key="2">
    <citation type="submission" date="2020-09" db="EMBL/GenBank/DDBJ databases">
        <authorList>
            <person name="Sun Q."/>
            <person name="Zhou Y."/>
        </authorList>
    </citation>
    <scope>NUCLEOTIDE SEQUENCE</scope>
    <source>
        <strain evidence="2">CGMCC 1.15179</strain>
    </source>
</reference>
<keyword evidence="1" id="KW-0732">Signal</keyword>
<feature type="chain" id="PRO_5038700530" evidence="1">
    <location>
        <begin position="25"/>
        <end position="262"/>
    </location>
</feature>